<dbReference type="CDD" id="cd05917">
    <property type="entry name" value="FACL_like_2"/>
    <property type="match status" value="1"/>
</dbReference>
<dbReference type="SUPFAM" id="SSF56801">
    <property type="entry name" value="Acetyl-CoA synthetase-like"/>
    <property type="match status" value="1"/>
</dbReference>
<dbReference type="Gene3D" id="3.40.50.12780">
    <property type="entry name" value="N-terminal domain of ligase-like"/>
    <property type="match status" value="1"/>
</dbReference>
<dbReference type="InterPro" id="IPR000873">
    <property type="entry name" value="AMP-dep_synth/lig_dom"/>
</dbReference>
<dbReference type="RefSeq" id="WP_142703375.1">
    <property type="nucleotide sequence ID" value="NZ_VIRS01000003.1"/>
</dbReference>
<dbReference type="PROSITE" id="PS00455">
    <property type="entry name" value="AMP_BINDING"/>
    <property type="match status" value="1"/>
</dbReference>
<protein>
    <submittedName>
        <fullName evidence="5">AMP-binding protein</fullName>
    </submittedName>
</protein>
<dbReference type="PANTHER" id="PTHR43201:SF5">
    <property type="entry name" value="MEDIUM-CHAIN ACYL-COA LIGASE ACSF2, MITOCHONDRIAL"/>
    <property type="match status" value="1"/>
</dbReference>
<dbReference type="InParanoid" id="A0A545AXD3"/>
<dbReference type="PANTHER" id="PTHR43201">
    <property type="entry name" value="ACYL-COA SYNTHETASE"/>
    <property type="match status" value="1"/>
</dbReference>
<feature type="domain" description="AMP-binding enzyme C-terminal" evidence="4">
    <location>
        <begin position="445"/>
        <end position="521"/>
    </location>
</feature>
<dbReference type="InterPro" id="IPR025110">
    <property type="entry name" value="AMP-bd_C"/>
</dbReference>
<dbReference type="EMBL" id="VIRS01000003">
    <property type="protein sequence ID" value="TQS45968.1"/>
    <property type="molecule type" value="Genomic_DNA"/>
</dbReference>
<evidence type="ECO:0000313" key="6">
    <source>
        <dbReference type="Proteomes" id="UP000317982"/>
    </source>
</evidence>
<comment type="caution">
    <text evidence="5">The sequence shown here is derived from an EMBL/GenBank/DDBJ whole genome shotgun (WGS) entry which is preliminary data.</text>
</comment>
<evidence type="ECO:0000256" key="1">
    <source>
        <dbReference type="ARBA" id="ARBA00006432"/>
    </source>
</evidence>
<gene>
    <name evidence="5" type="ORF">FL583_05600</name>
</gene>
<feature type="domain" description="AMP-dependent synthetase/ligase" evidence="3">
    <location>
        <begin position="25"/>
        <end position="394"/>
    </location>
</feature>
<dbReference type="FunCoup" id="A0A545AXD3">
    <property type="interactions" value="231"/>
</dbReference>
<dbReference type="InterPro" id="IPR045851">
    <property type="entry name" value="AMP-bd_C_sf"/>
</dbReference>
<keyword evidence="6" id="KW-1185">Reference proteome</keyword>
<comment type="similarity">
    <text evidence="1">Belongs to the ATP-dependent AMP-binding enzyme family.</text>
</comment>
<dbReference type="InterPro" id="IPR020845">
    <property type="entry name" value="AMP-binding_CS"/>
</dbReference>
<evidence type="ECO:0000313" key="5">
    <source>
        <dbReference type="EMBL" id="TQS45968.1"/>
    </source>
</evidence>
<evidence type="ECO:0000256" key="2">
    <source>
        <dbReference type="ARBA" id="ARBA00022598"/>
    </source>
</evidence>
<organism evidence="5 6">
    <name type="scientific">Cryptosporangium phraense</name>
    <dbReference type="NCBI Taxonomy" id="2593070"/>
    <lineage>
        <taxon>Bacteria</taxon>
        <taxon>Bacillati</taxon>
        <taxon>Actinomycetota</taxon>
        <taxon>Actinomycetes</taxon>
        <taxon>Cryptosporangiales</taxon>
        <taxon>Cryptosporangiaceae</taxon>
        <taxon>Cryptosporangium</taxon>
    </lineage>
</organism>
<dbReference type="GO" id="GO:0031956">
    <property type="term" value="F:medium-chain fatty acid-CoA ligase activity"/>
    <property type="evidence" value="ECO:0007669"/>
    <property type="project" value="TreeGrafter"/>
</dbReference>
<dbReference type="OrthoDB" id="9803968at2"/>
<dbReference type="InterPro" id="IPR042099">
    <property type="entry name" value="ANL_N_sf"/>
</dbReference>
<reference evidence="5 6" key="1">
    <citation type="submission" date="2019-07" db="EMBL/GenBank/DDBJ databases">
        <title>Cryptosporangium phraense sp. nov., isolated from plant litter.</title>
        <authorList>
            <person name="Suriyachadkun C."/>
        </authorList>
    </citation>
    <scope>NUCLEOTIDE SEQUENCE [LARGE SCALE GENOMIC DNA]</scope>
    <source>
        <strain evidence="5 6">A-T 5661</strain>
    </source>
</reference>
<dbReference type="GO" id="GO:0006631">
    <property type="term" value="P:fatty acid metabolic process"/>
    <property type="evidence" value="ECO:0007669"/>
    <property type="project" value="TreeGrafter"/>
</dbReference>
<evidence type="ECO:0000259" key="3">
    <source>
        <dbReference type="Pfam" id="PF00501"/>
    </source>
</evidence>
<dbReference type="FunFam" id="3.40.50.12780:FF:000003">
    <property type="entry name" value="Long-chain-fatty-acid--CoA ligase FadD"/>
    <property type="match status" value="1"/>
</dbReference>
<dbReference type="Pfam" id="PF13193">
    <property type="entry name" value="AMP-binding_C"/>
    <property type="match status" value="1"/>
</dbReference>
<evidence type="ECO:0000259" key="4">
    <source>
        <dbReference type="Pfam" id="PF13193"/>
    </source>
</evidence>
<dbReference type="AlphaFoldDB" id="A0A545AXD3"/>
<sequence>MPVLPSYANGPSTVPLLGDTIGANLDRTAARVGDREALVECATGRRFTYRELVESVDACALGLDALGVSRGDRVGIWAPNCAEWVFVQYGTAKIGAIMVNINPAYRTHELAYVLKQAGISVLIAAPAFKTSDYRAMVAEVEDSCPSLTRTIFLGDPEWDALMAAGRTADRSRFPDDLDPDDPINIQYTSGTTGFPKGATLTHHNLLNNGFFVGEGCGYTEEDRVCIPVPYYHCFGMGMGNLGATSHGATMVIPAPGFDPALTLAAVEAERCTSLYGVPTMFIAELALPNFADYDLSSLRTGIMAGSPCPVEVMKRVVAEMGMAEVTICYGMTETSPVSTQTGADDSLDRRTSTVGRVHPHLEVKIVDPSTGRVVPRGETGEFCTRGYSVMRGYWNEPEKTAEVLDEARWMHTGDLATMDEEGYLNIVGRIKDMVIRGGENVYPREVEEFLYTHPDIVDAQVIGVPDAKYGEELMAWVRLREGASPLTAETLRAFCTGKLAHYKIPRYVKIVEGFPMTVTGKIRKVEMRETAVEELGLQSEAATRNA</sequence>
<dbReference type="Proteomes" id="UP000317982">
    <property type="component" value="Unassembled WGS sequence"/>
</dbReference>
<keyword evidence="2" id="KW-0436">Ligase</keyword>
<dbReference type="Gene3D" id="3.30.300.30">
    <property type="match status" value="1"/>
</dbReference>
<dbReference type="Pfam" id="PF00501">
    <property type="entry name" value="AMP-binding"/>
    <property type="match status" value="1"/>
</dbReference>
<dbReference type="FunFam" id="3.30.300.30:FF:000008">
    <property type="entry name" value="2,3-dihydroxybenzoate-AMP ligase"/>
    <property type="match status" value="1"/>
</dbReference>
<proteinExistence type="inferred from homology"/>
<accession>A0A545AXD3</accession>
<name>A0A545AXD3_9ACTN</name>